<keyword evidence="5" id="KW-0804">Transcription</keyword>
<dbReference type="Pfam" id="PF08281">
    <property type="entry name" value="Sigma70_r4_2"/>
    <property type="match status" value="1"/>
</dbReference>
<dbReference type="InterPro" id="IPR013324">
    <property type="entry name" value="RNA_pol_sigma_r3/r4-like"/>
</dbReference>
<proteinExistence type="inferred from homology"/>
<evidence type="ECO:0000313" key="9">
    <source>
        <dbReference type="EMBL" id="SEP53391.1"/>
    </source>
</evidence>
<dbReference type="Proteomes" id="UP000198582">
    <property type="component" value="Unassembled WGS sequence"/>
</dbReference>
<dbReference type="InterPro" id="IPR039425">
    <property type="entry name" value="RNA_pol_sigma-70-like"/>
</dbReference>
<reference evidence="9 10" key="1">
    <citation type="submission" date="2016-10" db="EMBL/GenBank/DDBJ databases">
        <authorList>
            <person name="de Groot N.N."/>
        </authorList>
    </citation>
    <scope>NUCLEOTIDE SEQUENCE [LARGE SCALE GENOMIC DNA]</scope>
    <source>
        <strain evidence="9 10">DSM 44993</strain>
    </source>
</reference>
<organism evidence="9 10">
    <name type="scientific">Amycolatopsis saalfeldensis</name>
    <dbReference type="NCBI Taxonomy" id="394193"/>
    <lineage>
        <taxon>Bacteria</taxon>
        <taxon>Bacillati</taxon>
        <taxon>Actinomycetota</taxon>
        <taxon>Actinomycetes</taxon>
        <taxon>Pseudonocardiales</taxon>
        <taxon>Pseudonocardiaceae</taxon>
        <taxon>Amycolatopsis</taxon>
    </lineage>
</organism>
<dbReference type="InterPro" id="IPR013325">
    <property type="entry name" value="RNA_pol_sigma_r2"/>
</dbReference>
<dbReference type="SUPFAM" id="SSF88946">
    <property type="entry name" value="Sigma2 domain of RNA polymerase sigma factors"/>
    <property type="match status" value="1"/>
</dbReference>
<dbReference type="InterPro" id="IPR036388">
    <property type="entry name" value="WH-like_DNA-bd_sf"/>
</dbReference>
<comment type="similarity">
    <text evidence="1">Belongs to the sigma-70 factor family. ECF subfamily.</text>
</comment>
<evidence type="ECO:0000256" key="6">
    <source>
        <dbReference type="SAM" id="MobiDB-lite"/>
    </source>
</evidence>
<evidence type="ECO:0000256" key="3">
    <source>
        <dbReference type="ARBA" id="ARBA00023082"/>
    </source>
</evidence>
<dbReference type="PANTHER" id="PTHR43133:SF8">
    <property type="entry name" value="RNA POLYMERASE SIGMA FACTOR HI_1459-RELATED"/>
    <property type="match status" value="1"/>
</dbReference>
<evidence type="ECO:0000256" key="1">
    <source>
        <dbReference type="ARBA" id="ARBA00010641"/>
    </source>
</evidence>
<evidence type="ECO:0000256" key="5">
    <source>
        <dbReference type="ARBA" id="ARBA00023163"/>
    </source>
</evidence>
<evidence type="ECO:0000313" key="10">
    <source>
        <dbReference type="Proteomes" id="UP000198582"/>
    </source>
</evidence>
<dbReference type="STRING" id="394193.SAMN04489732_126115"/>
<dbReference type="Gene3D" id="1.10.10.10">
    <property type="entry name" value="Winged helix-like DNA-binding domain superfamily/Winged helix DNA-binding domain"/>
    <property type="match status" value="1"/>
</dbReference>
<dbReference type="PANTHER" id="PTHR43133">
    <property type="entry name" value="RNA POLYMERASE ECF-TYPE SIGMA FACTO"/>
    <property type="match status" value="1"/>
</dbReference>
<dbReference type="GO" id="GO:0006352">
    <property type="term" value="P:DNA-templated transcription initiation"/>
    <property type="evidence" value="ECO:0007669"/>
    <property type="project" value="InterPro"/>
</dbReference>
<feature type="region of interest" description="Disordered" evidence="6">
    <location>
        <begin position="1"/>
        <end position="38"/>
    </location>
</feature>
<protein>
    <submittedName>
        <fullName evidence="9">RNA polymerase sigma factor, sigma-70 family</fullName>
    </submittedName>
</protein>
<dbReference type="Gene3D" id="1.10.1740.10">
    <property type="match status" value="1"/>
</dbReference>
<dbReference type="CDD" id="cd06171">
    <property type="entry name" value="Sigma70_r4"/>
    <property type="match status" value="1"/>
</dbReference>
<feature type="domain" description="RNA polymerase sigma-70 region 2" evidence="7">
    <location>
        <begin position="96"/>
        <end position="164"/>
    </location>
</feature>
<keyword evidence="4" id="KW-0238">DNA-binding</keyword>
<accession>A0A1H8YN18</accession>
<feature type="compositionally biased region" description="Basic residues" evidence="6">
    <location>
        <begin position="24"/>
        <end position="38"/>
    </location>
</feature>
<name>A0A1H8YN18_9PSEU</name>
<dbReference type="SUPFAM" id="SSF88659">
    <property type="entry name" value="Sigma3 and sigma4 domains of RNA polymerase sigma factors"/>
    <property type="match status" value="1"/>
</dbReference>
<dbReference type="InterPro" id="IPR013249">
    <property type="entry name" value="RNA_pol_sigma70_r4_t2"/>
</dbReference>
<evidence type="ECO:0000259" key="8">
    <source>
        <dbReference type="Pfam" id="PF08281"/>
    </source>
</evidence>
<dbReference type="InterPro" id="IPR007627">
    <property type="entry name" value="RNA_pol_sigma70_r2"/>
</dbReference>
<dbReference type="Pfam" id="PF04542">
    <property type="entry name" value="Sigma70_r2"/>
    <property type="match status" value="1"/>
</dbReference>
<dbReference type="InterPro" id="IPR014284">
    <property type="entry name" value="RNA_pol_sigma-70_dom"/>
</dbReference>
<sequence length="353" mass="38497">MATSLVDGRGERVGQRDSLDSPRRNCRASRVRAPRRGTRAPELLVLAWQPQRSKPPVPSPSSSIEAVPSICDVQGGDDARLIQAVRRGDIAAYGDLYARHVGSARNLARQLSRTTAEADDLVSEAFIKVLQALRAGGGPDSAIRAYLLTALRHTAYDRTRKERRVELSEDITETVDPALVSVPFDDTVTANAEKTLVKKAFALLPDRWRKVLWLTEIEGQTPAEIAPSLGLTPNGVSALAYRAREALRQGYLQAHLAAAQAKQCGPTIEVLGSWTRSSVPKRQAQEIEVHLDECASCRALSAELAEINSSFRIATKAPAKRSEQRKNVRQSGARQQCLAIEVGHSLLSMKLAS</sequence>
<evidence type="ECO:0000256" key="2">
    <source>
        <dbReference type="ARBA" id="ARBA00023015"/>
    </source>
</evidence>
<feature type="compositionally biased region" description="Basic and acidic residues" evidence="6">
    <location>
        <begin position="8"/>
        <end position="23"/>
    </location>
</feature>
<evidence type="ECO:0000256" key="4">
    <source>
        <dbReference type="ARBA" id="ARBA00023125"/>
    </source>
</evidence>
<dbReference type="EMBL" id="FOEF01000026">
    <property type="protein sequence ID" value="SEP53391.1"/>
    <property type="molecule type" value="Genomic_DNA"/>
</dbReference>
<dbReference type="NCBIfam" id="TIGR02937">
    <property type="entry name" value="sigma70-ECF"/>
    <property type="match status" value="1"/>
</dbReference>
<dbReference type="GO" id="GO:0003677">
    <property type="term" value="F:DNA binding"/>
    <property type="evidence" value="ECO:0007669"/>
    <property type="project" value="UniProtKB-KW"/>
</dbReference>
<keyword evidence="10" id="KW-1185">Reference proteome</keyword>
<evidence type="ECO:0000259" key="7">
    <source>
        <dbReference type="Pfam" id="PF04542"/>
    </source>
</evidence>
<gene>
    <name evidence="9" type="ORF">SAMN04489732_126115</name>
</gene>
<dbReference type="GO" id="GO:0016987">
    <property type="term" value="F:sigma factor activity"/>
    <property type="evidence" value="ECO:0007669"/>
    <property type="project" value="UniProtKB-KW"/>
</dbReference>
<feature type="domain" description="RNA polymerase sigma factor 70 region 4 type 2" evidence="8">
    <location>
        <begin position="198"/>
        <end position="247"/>
    </location>
</feature>
<dbReference type="AlphaFoldDB" id="A0A1H8YN18"/>
<keyword evidence="3" id="KW-0731">Sigma factor</keyword>
<keyword evidence="2" id="KW-0805">Transcription regulation</keyword>